<organism evidence="1 2">
    <name type="scientific">Microbacterium sediminicola</name>
    <dbReference type="NCBI Taxonomy" id="415210"/>
    <lineage>
        <taxon>Bacteria</taxon>
        <taxon>Bacillati</taxon>
        <taxon>Actinomycetota</taxon>
        <taxon>Actinomycetes</taxon>
        <taxon>Micrococcales</taxon>
        <taxon>Microbacteriaceae</taxon>
        <taxon>Microbacterium</taxon>
    </lineage>
</organism>
<dbReference type="Gene3D" id="1.10.30.50">
    <property type="match status" value="1"/>
</dbReference>
<accession>A0ABN2HRT2</accession>
<comment type="caution">
    <text evidence="1">The sequence shown here is derived from an EMBL/GenBank/DDBJ whole genome shotgun (WGS) entry which is preliminary data.</text>
</comment>
<reference evidence="1 2" key="1">
    <citation type="journal article" date="2019" name="Int. J. Syst. Evol. Microbiol.">
        <title>The Global Catalogue of Microorganisms (GCM) 10K type strain sequencing project: providing services to taxonomists for standard genome sequencing and annotation.</title>
        <authorList>
            <consortium name="The Broad Institute Genomics Platform"/>
            <consortium name="The Broad Institute Genome Sequencing Center for Infectious Disease"/>
            <person name="Wu L."/>
            <person name="Ma J."/>
        </authorList>
    </citation>
    <scope>NUCLEOTIDE SEQUENCE [LARGE SCALE GENOMIC DNA]</scope>
    <source>
        <strain evidence="1 2">JCM 15577</strain>
    </source>
</reference>
<dbReference type="RefSeq" id="WP_344069320.1">
    <property type="nucleotide sequence ID" value="NZ_BAAAPL010000001.1"/>
</dbReference>
<dbReference type="Proteomes" id="UP001501690">
    <property type="component" value="Unassembled WGS sequence"/>
</dbReference>
<keyword evidence="2" id="KW-1185">Reference proteome</keyword>
<evidence type="ECO:0000313" key="1">
    <source>
        <dbReference type="EMBL" id="GAA1692441.1"/>
    </source>
</evidence>
<proteinExistence type="predicted"/>
<name>A0ABN2HRT2_9MICO</name>
<protein>
    <recommendedName>
        <fullName evidence="3">HNH endonuclease</fullName>
    </recommendedName>
</protein>
<evidence type="ECO:0000313" key="2">
    <source>
        <dbReference type="Proteomes" id="UP001501690"/>
    </source>
</evidence>
<evidence type="ECO:0008006" key="3">
    <source>
        <dbReference type="Google" id="ProtNLM"/>
    </source>
</evidence>
<dbReference type="EMBL" id="BAAAPL010000001">
    <property type="protein sequence ID" value="GAA1692441.1"/>
    <property type="molecule type" value="Genomic_DNA"/>
</dbReference>
<sequence>MTATLTLELEDVDRYADTLSTAARAIVSGDLEGARTSIEPIAFERWEGHLRSAAKASPATDPAERRPRDVTDPVRAQVFLRDEMTCTYCGGRCIPQSVLVAFSDLFPDELPYHRNYRRGAIHPMYWALAPEADHKFAHARGGTGEIANLTTLHTMCNVRKSDALATELPAVDRPEHVIGWHGLLEAYPSIIAMGDAHGKRHSAEGYHERWMRHFSRKTEQAP</sequence>
<gene>
    <name evidence="1" type="ORF">GCM10009808_06950</name>
</gene>